<evidence type="ECO:0000256" key="1">
    <source>
        <dbReference type="SAM" id="MobiDB-lite"/>
    </source>
</evidence>
<proteinExistence type="predicted"/>
<evidence type="ECO:0000313" key="3">
    <source>
        <dbReference type="Proteomes" id="UP000265520"/>
    </source>
</evidence>
<name>A0A392PD24_9FABA</name>
<organism evidence="2 3">
    <name type="scientific">Trifolium medium</name>
    <dbReference type="NCBI Taxonomy" id="97028"/>
    <lineage>
        <taxon>Eukaryota</taxon>
        <taxon>Viridiplantae</taxon>
        <taxon>Streptophyta</taxon>
        <taxon>Embryophyta</taxon>
        <taxon>Tracheophyta</taxon>
        <taxon>Spermatophyta</taxon>
        <taxon>Magnoliopsida</taxon>
        <taxon>eudicotyledons</taxon>
        <taxon>Gunneridae</taxon>
        <taxon>Pentapetalae</taxon>
        <taxon>rosids</taxon>
        <taxon>fabids</taxon>
        <taxon>Fabales</taxon>
        <taxon>Fabaceae</taxon>
        <taxon>Papilionoideae</taxon>
        <taxon>50 kb inversion clade</taxon>
        <taxon>NPAAA clade</taxon>
        <taxon>Hologalegina</taxon>
        <taxon>IRL clade</taxon>
        <taxon>Trifolieae</taxon>
        <taxon>Trifolium</taxon>
    </lineage>
</organism>
<feature type="region of interest" description="Disordered" evidence="1">
    <location>
        <begin position="208"/>
        <end position="228"/>
    </location>
</feature>
<dbReference type="AlphaFoldDB" id="A0A392PD24"/>
<comment type="caution">
    <text evidence="2">The sequence shown here is derived from an EMBL/GenBank/DDBJ whole genome shotgun (WGS) entry which is preliminary data.</text>
</comment>
<dbReference type="PANTHER" id="PTHR33067">
    <property type="entry name" value="RNA-DIRECTED DNA POLYMERASE-RELATED"/>
    <property type="match status" value="1"/>
</dbReference>
<dbReference type="Proteomes" id="UP000265520">
    <property type="component" value="Unassembled WGS sequence"/>
</dbReference>
<keyword evidence="3" id="KW-1185">Reference proteome</keyword>
<evidence type="ECO:0000313" key="2">
    <source>
        <dbReference type="EMBL" id="MCI09379.1"/>
    </source>
</evidence>
<sequence length="228" mass="27053">KDVLVKIKDLVFPVDFVIIDIEEDADVPITSRAVIDMEKEELTLRMGDKEQLIRINKGKRDWCCRIDMREKKEQTSQGWRMRVSLDELKEGLSQLKMEEEQLSPDLHKQMDMLDIKEENRAIWTKRWGKYRKVAVKSKFGVNKVEIKKPPRPNLKIKRVIDSTKQPEEVKWVNIPREIKVEENKKKSWIKGDSPREWDACYAFFKEQQQSDGWNDGMTEDHPKPTYPP</sequence>
<feature type="compositionally biased region" description="Basic and acidic residues" evidence="1">
    <location>
        <begin position="218"/>
        <end position="228"/>
    </location>
</feature>
<reference evidence="2 3" key="1">
    <citation type="journal article" date="2018" name="Front. Plant Sci.">
        <title>Red Clover (Trifolium pratense) and Zigzag Clover (T. medium) - A Picture of Genomic Similarities and Differences.</title>
        <authorList>
            <person name="Dluhosova J."/>
            <person name="Istvanek J."/>
            <person name="Nedelnik J."/>
            <person name="Repkova J."/>
        </authorList>
    </citation>
    <scope>NUCLEOTIDE SEQUENCE [LARGE SCALE GENOMIC DNA]</scope>
    <source>
        <strain evidence="3">cv. 10/8</strain>
        <tissue evidence="2">Leaf</tissue>
    </source>
</reference>
<protein>
    <submittedName>
        <fullName evidence="2">Uncharacterized protein</fullName>
    </submittedName>
</protein>
<feature type="non-terminal residue" evidence="2">
    <location>
        <position position="1"/>
    </location>
</feature>
<dbReference type="EMBL" id="LXQA010072434">
    <property type="protein sequence ID" value="MCI09379.1"/>
    <property type="molecule type" value="Genomic_DNA"/>
</dbReference>
<accession>A0A392PD24</accession>
<dbReference type="PANTHER" id="PTHR33067:SF9">
    <property type="entry name" value="RNA-DIRECTED DNA POLYMERASE"/>
    <property type="match status" value="1"/>
</dbReference>